<evidence type="ECO:0000313" key="3">
    <source>
        <dbReference type="EMBL" id="TDR32486.1"/>
    </source>
</evidence>
<dbReference type="InterPro" id="IPR003615">
    <property type="entry name" value="HNH_nuc"/>
</dbReference>
<proteinExistence type="predicted"/>
<accession>A0A8B4QCH7</accession>
<dbReference type="CDD" id="cd00085">
    <property type="entry name" value="HNHc"/>
    <property type="match status" value="1"/>
</dbReference>
<name>A0A8B4QCH7_9BACL</name>
<sequence length="280" mass="32818">MIFRKVAANEKRTKELKNMFMELLEEFEKYAEDLTAKAGKSVIGSGKASSYRRYVLKLLVLSEEYHTNQVNSEDLLDINNRLLEIRQLEGYKQYNISEDRFPNATINCYNQFVETKVPINQEDLIKQNEIDYVLSKSNSIIKDSSIGIYETQLDLPEQKEYITQKYERSIIEATKAKELANWCCEIDNTHSTFLAKSNNKQYMEAHHLIPVSAQKYFNYSIDCSSNIVSLCPNCHRLIHFANDAEKIELLQKLYKKRESFFSDFEVPIDQDRLFSYYSIL</sequence>
<dbReference type="AlphaFoldDB" id="A0A8B4QCH7"/>
<dbReference type="Proteomes" id="UP000254330">
    <property type="component" value="Unassembled WGS sequence"/>
</dbReference>
<keyword evidence="2" id="KW-0255">Endonuclease</keyword>
<evidence type="ECO:0000313" key="4">
    <source>
        <dbReference type="Proteomes" id="UP000254330"/>
    </source>
</evidence>
<dbReference type="RefSeq" id="WP_109350872.1">
    <property type="nucleotide sequence ID" value="NZ_BJUE01000078.1"/>
</dbReference>
<reference evidence="3 5" key="2">
    <citation type="submission" date="2019-03" db="EMBL/GenBank/DDBJ databases">
        <title>Genomic Encyclopedia of Type Strains, Phase IV (KMG-IV): sequencing the most valuable type-strain genomes for metagenomic binning, comparative biology and taxonomic classification.</title>
        <authorList>
            <person name="Goeker M."/>
        </authorList>
    </citation>
    <scope>NUCLEOTIDE SEQUENCE [LARGE SCALE GENOMIC DNA]</scope>
    <source>
        <strain evidence="3 5">DSM 20580</strain>
    </source>
</reference>
<organism evidence="2 4">
    <name type="scientific">Kurthia zopfii</name>
    <dbReference type="NCBI Taxonomy" id="1650"/>
    <lineage>
        <taxon>Bacteria</taxon>
        <taxon>Bacillati</taxon>
        <taxon>Bacillota</taxon>
        <taxon>Bacilli</taxon>
        <taxon>Bacillales</taxon>
        <taxon>Caryophanaceae</taxon>
        <taxon>Kurthia</taxon>
    </lineage>
</organism>
<protein>
    <submittedName>
        <fullName evidence="3">5-methylcytosine-specific restriction protein A</fullName>
    </submittedName>
    <submittedName>
        <fullName evidence="2">Predicted restriction endonuclease</fullName>
    </submittedName>
</protein>
<evidence type="ECO:0000313" key="5">
    <source>
        <dbReference type="Proteomes" id="UP000294641"/>
    </source>
</evidence>
<keyword evidence="2" id="KW-0378">Hydrolase</keyword>
<reference evidence="2 4" key="1">
    <citation type="submission" date="2018-06" db="EMBL/GenBank/DDBJ databases">
        <authorList>
            <consortium name="Pathogen Informatics"/>
            <person name="Doyle S."/>
        </authorList>
    </citation>
    <scope>NUCLEOTIDE SEQUENCE [LARGE SCALE GENOMIC DNA]</scope>
    <source>
        <strain evidence="2 4">NCTC10597</strain>
    </source>
</reference>
<dbReference type="GO" id="GO:0004519">
    <property type="term" value="F:endonuclease activity"/>
    <property type="evidence" value="ECO:0007669"/>
    <property type="project" value="UniProtKB-KW"/>
</dbReference>
<dbReference type="EMBL" id="UGNP01000001">
    <property type="protein sequence ID" value="STX10365.1"/>
    <property type="molecule type" value="Genomic_DNA"/>
</dbReference>
<dbReference type="EMBL" id="SNZG01000063">
    <property type="protein sequence ID" value="TDR32486.1"/>
    <property type="molecule type" value="Genomic_DNA"/>
</dbReference>
<evidence type="ECO:0000259" key="1">
    <source>
        <dbReference type="Pfam" id="PF13391"/>
    </source>
</evidence>
<dbReference type="Proteomes" id="UP000294641">
    <property type="component" value="Unassembled WGS sequence"/>
</dbReference>
<gene>
    <name evidence="3" type="ORF">DFR61_1638</name>
    <name evidence="2" type="ORF">NCTC10597_02086</name>
</gene>
<keyword evidence="5" id="KW-1185">Reference proteome</keyword>
<dbReference type="Gene3D" id="1.10.30.50">
    <property type="match status" value="1"/>
</dbReference>
<comment type="caution">
    <text evidence="2">The sequence shown here is derived from an EMBL/GenBank/DDBJ whole genome shotgun (WGS) entry which is preliminary data.</text>
</comment>
<dbReference type="OrthoDB" id="5678128at2"/>
<evidence type="ECO:0000313" key="2">
    <source>
        <dbReference type="EMBL" id="STX10365.1"/>
    </source>
</evidence>
<keyword evidence="2" id="KW-0540">Nuclease</keyword>
<feature type="domain" description="HNH nuclease" evidence="1">
    <location>
        <begin position="198"/>
        <end position="237"/>
    </location>
</feature>
<dbReference type="Pfam" id="PF13391">
    <property type="entry name" value="HNH_2"/>
    <property type="match status" value="1"/>
</dbReference>